<dbReference type="InterPro" id="IPR015590">
    <property type="entry name" value="Aldehyde_DH_dom"/>
</dbReference>
<evidence type="ECO:0000256" key="1">
    <source>
        <dbReference type="ARBA" id="ARBA00023002"/>
    </source>
</evidence>
<dbReference type="InterPro" id="IPR016161">
    <property type="entry name" value="Ald_DH/histidinol_DH"/>
</dbReference>
<protein>
    <recommendedName>
        <fullName evidence="2">Aldehyde dehydrogenase domain-containing protein</fullName>
    </recommendedName>
</protein>
<dbReference type="EMBL" id="BAAAMR010000141">
    <property type="protein sequence ID" value="GAA2167003.1"/>
    <property type="molecule type" value="Genomic_DNA"/>
</dbReference>
<proteinExistence type="predicted"/>
<keyword evidence="1" id="KW-0560">Oxidoreductase</keyword>
<keyword evidence="4" id="KW-1185">Reference proteome</keyword>
<feature type="domain" description="Aldehyde dehydrogenase" evidence="2">
    <location>
        <begin position="18"/>
        <end position="120"/>
    </location>
</feature>
<evidence type="ECO:0000259" key="2">
    <source>
        <dbReference type="Pfam" id="PF00171"/>
    </source>
</evidence>
<reference evidence="4" key="1">
    <citation type="journal article" date="2019" name="Int. J. Syst. Evol. Microbiol.">
        <title>The Global Catalogue of Microorganisms (GCM) 10K type strain sequencing project: providing services to taxonomists for standard genome sequencing and annotation.</title>
        <authorList>
            <consortium name="The Broad Institute Genomics Platform"/>
            <consortium name="The Broad Institute Genome Sequencing Center for Infectious Disease"/>
            <person name="Wu L."/>
            <person name="Ma J."/>
        </authorList>
    </citation>
    <scope>NUCLEOTIDE SEQUENCE [LARGE SCALE GENOMIC DNA]</scope>
    <source>
        <strain evidence="4">JCM 13850</strain>
    </source>
</reference>
<dbReference type="Proteomes" id="UP001501020">
    <property type="component" value="Unassembled WGS sequence"/>
</dbReference>
<evidence type="ECO:0000313" key="4">
    <source>
        <dbReference type="Proteomes" id="UP001501020"/>
    </source>
</evidence>
<name>A0ABP5M6G7_9ACTN</name>
<accession>A0ABP5M6G7</accession>
<dbReference type="Pfam" id="PF00171">
    <property type="entry name" value="Aldedh"/>
    <property type="match status" value="1"/>
</dbReference>
<dbReference type="Gene3D" id="3.40.605.10">
    <property type="entry name" value="Aldehyde Dehydrogenase, Chain A, domain 1"/>
    <property type="match status" value="1"/>
</dbReference>
<sequence>MSEQISVKHWIDGAWAGSSRMSDSLNPATGEVIGTYADAGVEEGHAAIEAAARGFAAGPWRLDPMMRAAALSHLADAYAKRMDDVVDTLCRENGKLRPEAAFEAHFIVRALRFAAGLAVHPH</sequence>
<dbReference type="RefSeq" id="WP_344282418.1">
    <property type="nucleotide sequence ID" value="NZ_BAAAMR010000141.1"/>
</dbReference>
<gene>
    <name evidence="3" type="ORF">GCM10009727_87160</name>
</gene>
<dbReference type="InterPro" id="IPR016162">
    <property type="entry name" value="Ald_DH_N"/>
</dbReference>
<dbReference type="SUPFAM" id="SSF53720">
    <property type="entry name" value="ALDH-like"/>
    <property type="match status" value="1"/>
</dbReference>
<organism evidence="3 4">
    <name type="scientific">Actinomadura napierensis</name>
    <dbReference type="NCBI Taxonomy" id="267854"/>
    <lineage>
        <taxon>Bacteria</taxon>
        <taxon>Bacillati</taxon>
        <taxon>Actinomycetota</taxon>
        <taxon>Actinomycetes</taxon>
        <taxon>Streptosporangiales</taxon>
        <taxon>Thermomonosporaceae</taxon>
        <taxon>Actinomadura</taxon>
    </lineage>
</organism>
<evidence type="ECO:0000313" key="3">
    <source>
        <dbReference type="EMBL" id="GAA2167003.1"/>
    </source>
</evidence>
<dbReference type="PANTHER" id="PTHR11699">
    <property type="entry name" value="ALDEHYDE DEHYDROGENASE-RELATED"/>
    <property type="match status" value="1"/>
</dbReference>
<comment type="caution">
    <text evidence="3">The sequence shown here is derived from an EMBL/GenBank/DDBJ whole genome shotgun (WGS) entry which is preliminary data.</text>
</comment>